<evidence type="ECO:0000256" key="8">
    <source>
        <dbReference type="PIRSR" id="PIRSR004682-1"/>
    </source>
</evidence>
<feature type="binding site" evidence="10">
    <location>
        <position position="101"/>
    </location>
    <ligand>
        <name>Zn(2+)</name>
        <dbReference type="ChEBI" id="CHEBI:29105"/>
    </ligand>
</feature>
<evidence type="ECO:0000256" key="3">
    <source>
        <dbReference type="ARBA" id="ARBA00022723"/>
    </source>
</evidence>
<keyword evidence="10" id="KW-0862">Zinc</keyword>
<evidence type="ECO:0000256" key="7">
    <source>
        <dbReference type="PIRNR" id="PIRNR004682"/>
    </source>
</evidence>
<dbReference type="AlphaFoldDB" id="A0A0G3WG56"/>
<feature type="site" description="Stabilizes the phosphoryl group" evidence="9">
    <location>
        <position position="113"/>
    </location>
</feature>
<dbReference type="GO" id="GO:0046872">
    <property type="term" value="F:metal ion binding"/>
    <property type="evidence" value="ECO:0007669"/>
    <property type="project" value="UniProtKB-KW"/>
</dbReference>
<feature type="site" description="Stabilizes the phosphoryl group" evidence="9">
    <location>
        <position position="62"/>
    </location>
</feature>
<dbReference type="InterPro" id="IPR006543">
    <property type="entry name" value="Histidinol-phos"/>
</dbReference>
<dbReference type="KEGG" id="epo:Epro_0232"/>
<evidence type="ECO:0000256" key="5">
    <source>
        <dbReference type="ARBA" id="ARBA00023277"/>
    </source>
</evidence>
<keyword evidence="2 7" id="KW-0963">Cytoplasm</keyword>
<feature type="binding site" evidence="10">
    <location>
        <position position="103"/>
    </location>
    <ligand>
        <name>Zn(2+)</name>
        <dbReference type="ChEBI" id="CHEBI:29105"/>
    </ligand>
</feature>
<dbReference type="OrthoDB" id="9801899at2"/>
<name>A0A0G3WG56_9BACT</name>
<evidence type="ECO:0000256" key="10">
    <source>
        <dbReference type="PIRSR" id="PIRSR004682-4"/>
    </source>
</evidence>
<dbReference type="CDD" id="cd07503">
    <property type="entry name" value="HAD_HisB-N"/>
    <property type="match status" value="1"/>
</dbReference>
<reference evidence="11 12" key="1">
    <citation type="submission" date="2014-09" db="EMBL/GenBank/DDBJ databases">
        <title>Complete genome sequence of Endomicrobium proavitum.</title>
        <authorList>
            <person name="Zheng H."/>
        </authorList>
    </citation>
    <scope>NUCLEOTIDE SEQUENCE [LARGE SCALE GENOMIC DNA]</scope>
    <source>
        <strain evidence="11 12">Rsa215</strain>
    </source>
</reference>
<dbReference type="PANTHER" id="PTHR42891:SF1">
    <property type="entry name" value="D-GLYCERO-BETA-D-MANNO-HEPTOSE-1,7-BISPHOSPHATE 7-PHOSPHATASE"/>
    <property type="match status" value="1"/>
</dbReference>
<evidence type="ECO:0000313" key="12">
    <source>
        <dbReference type="Proteomes" id="UP000035337"/>
    </source>
</evidence>
<dbReference type="STRING" id="1408281.Epro_0232"/>
<feature type="binding site" evidence="10">
    <location>
        <position position="138"/>
    </location>
    <ligand>
        <name>Mg(2+)</name>
        <dbReference type="ChEBI" id="CHEBI:18420"/>
    </ligand>
</feature>
<accession>A0A0G3WG56</accession>
<evidence type="ECO:0000313" key="11">
    <source>
        <dbReference type="EMBL" id="AKL97611.1"/>
    </source>
</evidence>
<keyword evidence="12" id="KW-1185">Reference proteome</keyword>
<dbReference type="NCBIfam" id="TIGR01656">
    <property type="entry name" value="Histidinol-ppas"/>
    <property type="match status" value="1"/>
</dbReference>
<evidence type="ECO:0000256" key="4">
    <source>
        <dbReference type="ARBA" id="ARBA00022801"/>
    </source>
</evidence>
<feature type="binding site" evidence="10">
    <location>
        <position position="22"/>
    </location>
    <ligand>
        <name>Mg(2+)</name>
        <dbReference type="ChEBI" id="CHEBI:18420"/>
    </ligand>
</feature>
<keyword evidence="3 10" id="KW-0479">Metal-binding</keyword>
<dbReference type="InterPro" id="IPR006549">
    <property type="entry name" value="HAD-SF_hydro_IIIA"/>
</dbReference>
<dbReference type="NCBIfam" id="TIGR01662">
    <property type="entry name" value="HAD-SF-IIIA"/>
    <property type="match status" value="1"/>
</dbReference>
<protein>
    <recommendedName>
        <fullName evidence="6 7">D,D-heptose 1,7-bisphosphate phosphatase</fullName>
        <ecNumber evidence="7">3.1.3.-</ecNumber>
    </recommendedName>
</protein>
<dbReference type="InterPro" id="IPR004446">
    <property type="entry name" value="Heptose_bisP_phosphatase"/>
</dbReference>
<feature type="binding site" evidence="10">
    <location>
        <position position="20"/>
    </location>
    <ligand>
        <name>Mg(2+)</name>
        <dbReference type="ChEBI" id="CHEBI:18420"/>
    </ligand>
</feature>
<evidence type="ECO:0000256" key="9">
    <source>
        <dbReference type="PIRSR" id="PIRSR004682-3"/>
    </source>
</evidence>
<keyword evidence="10" id="KW-0460">Magnesium</keyword>
<feature type="binding site" evidence="10">
    <location>
        <position position="109"/>
    </location>
    <ligand>
        <name>Zn(2+)</name>
        <dbReference type="ChEBI" id="CHEBI:29105"/>
    </ligand>
</feature>
<keyword evidence="5 7" id="KW-0119">Carbohydrate metabolism</keyword>
<feature type="active site" description="Nucleophile" evidence="8">
    <location>
        <position position="20"/>
    </location>
</feature>
<dbReference type="EMBL" id="CP009498">
    <property type="protein sequence ID" value="AKL97611.1"/>
    <property type="molecule type" value="Genomic_DNA"/>
</dbReference>
<dbReference type="EC" id="3.1.3.-" evidence="7"/>
<dbReference type="Proteomes" id="UP000035337">
    <property type="component" value="Chromosome"/>
</dbReference>
<sequence>MGKNNSKKNKKTLTPAVFLDRDGTVIFDRNYLSSPKQVKLYAYAADSINKLRNAGFKVIVVTNQSGVGRGMFTQKDLKKVNDKFIFLLKKSGAKIDGLYYCPHIDEDKCLCRKPNTGMVLQAAKDHGIDLKNSYTVGDSVRDYLLGNNSGGKGVLVLTGHGKKQVEKVKNEKIKPLSVCKTLKHATELIINDAKKT</sequence>
<dbReference type="PIRSF" id="PIRSF004682">
    <property type="entry name" value="GmhB"/>
    <property type="match status" value="1"/>
</dbReference>
<proteinExistence type="inferred from homology"/>
<comment type="similarity">
    <text evidence="7">Belongs to the gmhB family.</text>
</comment>
<gene>
    <name evidence="11" type="primary">gmhB</name>
    <name evidence="11" type="ORF">Epro_0232</name>
</gene>
<dbReference type="PANTHER" id="PTHR42891">
    <property type="entry name" value="D-GLYCERO-BETA-D-MANNO-HEPTOSE-1,7-BISPHOSPHATE 7-PHOSPHATASE"/>
    <property type="match status" value="1"/>
</dbReference>
<dbReference type="Gene3D" id="3.40.50.1000">
    <property type="entry name" value="HAD superfamily/HAD-like"/>
    <property type="match status" value="1"/>
</dbReference>
<comment type="subcellular location">
    <subcellularLocation>
        <location evidence="1 7">Cytoplasm</location>
    </subcellularLocation>
</comment>
<comment type="cofactor">
    <cofactor evidence="10">
        <name>Zn(2+)</name>
        <dbReference type="ChEBI" id="CHEBI:29105"/>
    </cofactor>
</comment>
<feature type="active site" description="Proton donor" evidence="8">
    <location>
        <position position="22"/>
    </location>
</feature>
<evidence type="ECO:0000256" key="2">
    <source>
        <dbReference type="ARBA" id="ARBA00022490"/>
    </source>
</evidence>
<dbReference type="InterPro" id="IPR036412">
    <property type="entry name" value="HAD-like_sf"/>
</dbReference>
<dbReference type="RefSeq" id="WP_052569819.1">
    <property type="nucleotide sequence ID" value="NZ_CP009498.1"/>
</dbReference>
<dbReference type="GO" id="GO:0005737">
    <property type="term" value="C:cytoplasm"/>
    <property type="evidence" value="ECO:0007669"/>
    <property type="project" value="UniProtKB-SubCell"/>
</dbReference>
<evidence type="ECO:0000256" key="6">
    <source>
        <dbReference type="ARBA" id="ARBA00031828"/>
    </source>
</evidence>
<dbReference type="GO" id="GO:0016791">
    <property type="term" value="F:phosphatase activity"/>
    <property type="evidence" value="ECO:0007669"/>
    <property type="project" value="InterPro"/>
</dbReference>
<feature type="binding site" evidence="10">
    <location>
        <position position="111"/>
    </location>
    <ligand>
        <name>Zn(2+)</name>
        <dbReference type="ChEBI" id="CHEBI:29105"/>
    </ligand>
</feature>
<evidence type="ECO:0000256" key="1">
    <source>
        <dbReference type="ARBA" id="ARBA00004496"/>
    </source>
</evidence>
<dbReference type="PATRIC" id="fig|1408281.3.peg.238"/>
<dbReference type="SUPFAM" id="SSF56784">
    <property type="entry name" value="HAD-like"/>
    <property type="match status" value="1"/>
</dbReference>
<comment type="cofactor">
    <cofactor evidence="10">
        <name>Mg(2+)</name>
        <dbReference type="ChEBI" id="CHEBI:18420"/>
    </cofactor>
</comment>
<dbReference type="InterPro" id="IPR023214">
    <property type="entry name" value="HAD_sf"/>
</dbReference>
<dbReference type="GO" id="GO:0005975">
    <property type="term" value="P:carbohydrate metabolic process"/>
    <property type="evidence" value="ECO:0007669"/>
    <property type="project" value="InterPro"/>
</dbReference>
<organism evidence="11 12">
    <name type="scientific">Endomicrobium proavitum</name>
    <dbReference type="NCBI Taxonomy" id="1408281"/>
    <lineage>
        <taxon>Bacteria</taxon>
        <taxon>Pseudomonadati</taxon>
        <taxon>Elusimicrobiota</taxon>
        <taxon>Endomicrobiia</taxon>
        <taxon>Endomicrobiales</taxon>
        <taxon>Endomicrobiaceae</taxon>
        <taxon>Endomicrobium</taxon>
    </lineage>
</organism>
<feature type="site" description="Contributes to substrate recognition" evidence="9">
    <location>
        <position position="112"/>
    </location>
</feature>
<dbReference type="Pfam" id="PF13242">
    <property type="entry name" value="Hydrolase_like"/>
    <property type="match status" value="1"/>
</dbReference>
<keyword evidence="4 7" id="KW-0378">Hydrolase</keyword>